<feature type="compositionally biased region" description="Polar residues" evidence="1">
    <location>
        <begin position="16"/>
        <end position="27"/>
    </location>
</feature>
<evidence type="ECO:0000313" key="3">
    <source>
        <dbReference type="Proteomes" id="UP001391051"/>
    </source>
</evidence>
<comment type="caution">
    <text evidence="2">The sequence shown here is derived from an EMBL/GenBank/DDBJ whole genome shotgun (WGS) entry which is preliminary data.</text>
</comment>
<proteinExistence type="predicted"/>
<feature type="compositionally biased region" description="Acidic residues" evidence="1">
    <location>
        <begin position="72"/>
        <end position="102"/>
    </location>
</feature>
<feature type="region of interest" description="Disordered" evidence="1">
    <location>
        <begin position="156"/>
        <end position="183"/>
    </location>
</feature>
<name>A0ABR1PVX9_9PEZI</name>
<dbReference type="Proteomes" id="UP001391051">
    <property type="component" value="Unassembled WGS sequence"/>
</dbReference>
<feature type="compositionally biased region" description="Acidic residues" evidence="1">
    <location>
        <begin position="45"/>
        <end position="57"/>
    </location>
</feature>
<reference evidence="2 3" key="1">
    <citation type="submission" date="2023-01" db="EMBL/GenBank/DDBJ databases">
        <title>Analysis of 21 Apiospora genomes using comparative genomics revels a genus with tremendous synthesis potential of carbohydrate active enzymes and secondary metabolites.</title>
        <authorList>
            <person name="Sorensen T."/>
        </authorList>
    </citation>
    <scope>NUCLEOTIDE SEQUENCE [LARGE SCALE GENOMIC DNA]</scope>
    <source>
        <strain evidence="2 3">CBS 24483</strain>
    </source>
</reference>
<evidence type="ECO:0000313" key="2">
    <source>
        <dbReference type="EMBL" id="KAK7941193.1"/>
    </source>
</evidence>
<feature type="region of interest" description="Disordered" evidence="1">
    <location>
        <begin position="1"/>
        <end position="108"/>
    </location>
</feature>
<gene>
    <name evidence="2" type="ORF">PG986_013580</name>
</gene>
<dbReference type="GeneID" id="92082864"/>
<dbReference type="EMBL" id="JAQQWE010000009">
    <property type="protein sequence ID" value="KAK7941193.1"/>
    <property type="molecule type" value="Genomic_DNA"/>
</dbReference>
<protein>
    <submittedName>
        <fullName evidence="2">Uncharacterized protein</fullName>
    </submittedName>
</protein>
<keyword evidence="3" id="KW-1185">Reference proteome</keyword>
<organism evidence="2 3">
    <name type="scientific">Apiospora aurea</name>
    <dbReference type="NCBI Taxonomy" id="335848"/>
    <lineage>
        <taxon>Eukaryota</taxon>
        <taxon>Fungi</taxon>
        <taxon>Dikarya</taxon>
        <taxon>Ascomycota</taxon>
        <taxon>Pezizomycotina</taxon>
        <taxon>Sordariomycetes</taxon>
        <taxon>Xylariomycetidae</taxon>
        <taxon>Amphisphaeriales</taxon>
        <taxon>Apiosporaceae</taxon>
        <taxon>Apiospora</taxon>
    </lineage>
</organism>
<accession>A0ABR1PVX9</accession>
<dbReference type="RefSeq" id="XP_066693945.1">
    <property type="nucleotide sequence ID" value="XM_066849802.1"/>
</dbReference>
<evidence type="ECO:0000256" key="1">
    <source>
        <dbReference type="SAM" id="MobiDB-lite"/>
    </source>
</evidence>
<sequence>MPVWKARNRMGIFHSPPSNDTDEMQSQGTGGSIHNPVVYPSPPGDDSDDEMQDNGDGESDHSPAVYSSPPSEDNEDNEDNDDSDDSDDGDEMEISGDDEALDDPERPQLRIIVQPPTYMDEGTLLGRPLVVLGPLDVAYYALNGLNLETDEPAELGRRKSVLSSDESESGRNAGMDNDDPDFHVQPEALRVGLVRPSEHYRSEEEPQGYGYAIWHNLSFYSNGDDLRFWIRAMDARGEVIAGITTDAVFVESIDSNEMVGQPDSFVAASQVPAPLNV</sequence>